<reference evidence="2" key="1">
    <citation type="submission" date="2021-05" db="EMBL/GenBank/DDBJ databases">
        <title>Novel Bacillus species.</title>
        <authorList>
            <person name="Liu G."/>
        </authorList>
    </citation>
    <scope>NUCLEOTIDE SEQUENCE</scope>
    <source>
        <strain evidence="2">FJAT-50051</strain>
    </source>
</reference>
<feature type="transmembrane region" description="Helical" evidence="1">
    <location>
        <begin position="45"/>
        <end position="64"/>
    </location>
</feature>
<feature type="transmembrane region" description="Helical" evidence="1">
    <location>
        <begin position="85"/>
        <end position="107"/>
    </location>
</feature>
<protein>
    <recommendedName>
        <fullName evidence="3">Transmembrane protein</fullName>
    </recommendedName>
</protein>
<dbReference type="AlphaFoldDB" id="A0A942TAD0"/>
<gene>
    <name evidence="2" type="ORF">KHB02_41895</name>
</gene>
<sequence>MVRQQDKTLIKPKYYSNSLSKVSSHINRDIFQSLYLNKKEKNLNFFFYFCLLLCAVKKYTLHFSPTQTRIPPFAVKIKSFLFSRFSPFFSSKTISFSGFFHAFFHVFYRVKIKIFLLTFFSNVDRTALTGCLLMLFGTDFIFTGGCRW</sequence>
<proteinExistence type="predicted"/>
<dbReference type="EMBL" id="JAGYPE010000009">
    <property type="protein sequence ID" value="MBS4187936.1"/>
    <property type="molecule type" value="Genomic_DNA"/>
</dbReference>
<comment type="caution">
    <text evidence="2">The sequence shown here is derived from an EMBL/GenBank/DDBJ whole genome shotgun (WGS) entry which is preliminary data.</text>
</comment>
<evidence type="ECO:0000256" key="1">
    <source>
        <dbReference type="SAM" id="Phobius"/>
    </source>
</evidence>
<keyword evidence="1" id="KW-1133">Transmembrane helix</keyword>
<evidence type="ECO:0000313" key="2">
    <source>
        <dbReference type="EMBL" id="MBS4187936.1"/>
    </source>
</evidence>
<dbReference type="RefSeq" id="WP_213147744.1">
    <property type="nucleotide sequence ID" value="NZ_JAGYPE020000007.1"/>
</dbReference>
<name>A0A942TAD0_9BACI</name>
<keyword evidence="1" id="KW-0812">Transmembrane</keyword>
<keyword evidence="1" id="KW-0472">Membrane</keyword>
<accession>A0A942TAD0</accession>
<organism evidence="2">
    <name type="scientific">Neobacillus citreus</name>
    <dbReference type="NCBI Taxonomy" id="2833578"/>
    <lineage>
        <taxon>Bacteria</taxon>
        <taxon>Bacillati</taxon>
        <taxon>Bacillota</taxon>
        <taxon>Bacilli</taxon>
        <taxon>Bacillales</taxon>
        <taxon>Bacillaceae</taxon>
        <taxon>Neobacillus</taxon>
    </lineage>
</organism>
<evidence type="ECO:0008006" key="3">
    <source>
        <dbReference type="Google" id="ProtNLM"/>
    </source>
</evidence>